<dbReference type="RefSeq" id="WP_127739552.1">
    <property type="nucleotide sequence ID" value="NZ_CP196003.1"/>
</dbReference>
<name>A0A3S2TT17_9BACI</name>
<protein>
    <submittedName>
        <fullName evidence="2">Uncharacterized protein</fullName>
    </submittedName>
</protein>
<accession>A0A3S2TT17</accession>
<evidence type="ECO:0000256" key="1">
    <source>
        <dbReference type="SAM" id="Phobius"/>
    </source>
</evidence>
<dbReference type="EMBL" id="RZTZ01000007">
    <property type="protein sequence ID" value="RVT60299.1"/>
    <property type="molecule type" value="Genomic_DNA"/>
</dbReference>
<feature type="transmembrane region" description="Helical" evidence="1">
    <location>
        <begin position="28"/>
        <end position="46"/>
    </location>
</feature>
<dbReference type="AlphaFoldDB" id="A0A3S2TT17"/>
<proteinExistence type="predicted"/>
<keyword evidence="1" id="KW-0472">Membrane</keyword>
<keyword evidence="3" id="KW-1185">Reference proteome</keyword>
<evidence type="ECO:0000313" key="3">
    <source>
        <dbReference type="Proteomes" id="UP000288024"/>
    </source>
</evidence>
<gene>
    <name evidence="2" type="ORF">EM808_17855</name>
</gene>
<evidence type="ECO:0000313" key="2">
    <source>
        <dbReference type="EMBL" id="RVT60299.1"/>
    </source>
</evidence>
<feature type="transmembrane region" description="Helical" evidence="1">
    <location>
        <begin position="55"/>
        <end position="78"/>
    </location>
</feature>
<sequence length="81" mass="9339">MRKYAAGLSIVLTLISISPLFFNAIDEWLVQIFSVSFLASLILGLYAKKSIWRKLALWFLSLVFLVLVLFFVVMTLLWNEP</sequence>
<keyword evidence="1" id="KW-1133">Transmembrane helix</keyword>
<organism evidence="2 3">
    <name type="scientific">Niallia taxi</name>
    <dbReference type="NCBI Taxonomy" id="2499688"/>
    <lineage>
        <taxon>Bacteria</taxon>
        <taxon>Bacillati</taxon>
        <taxon>Bacillota</taxon>
        <taxon>Bacilli</taxon>
        <taxon>Bacillales</taxon>
        <taxon>Bacillaceae</taxon>
        <taxon>Niallia</taxon>
    </lineage>
</organism>
<dbReference type="Proteomes" id="UP000288024">
    <property type="component" value="Unassembled WGS sequence"/>
</dbReference>
<reference evidence="2 3" key="1">
    <citation type="submission" date="2019-01" db="EMBL/GenBank/DDBJ databases">
        <title>Bacillus sp. M5HDSG1-1, whole genome shotgun sequence.</title>
        <authorList>
            <person name="Tuo L."/>
        </authorList>
    </citation>
    <scope>NUCLEOTIDE SEQUENCE [LARGE SCALE GENOMIC DNA]</scope>
    <source>
        <strain evidence="2 3">M5HDSG1-1</strain>
    </source>
</reference>
<feature type="transmembrane region" description="Helical" evidence="1">
    <location>
        <begin position="5"/>
        <end position="22"/>
    </location>
</feature>
<keyword evidence="1" id="KW-0812">Transmembrane</keyword>
<comment type="caution">
    <text evidence="2">The sequence shown here is derived from an EMBL/GenBank/DDBJ whole genome shotgun (WGS) entry which is preliminary data.</text>
</comment>